<dbReference type="Gene3D" id="2.70.70.10">
    <property type="entry name" value="Glucose Permease (Domain IIA)"/>
    <property type="match status" value="1"/>
</dbReference>
<proteinExistence type="predicted"/>
<dbReference type="InterPro" id="IPR011055">
    <property type="entry name" value="Dup_hybrid_motif"/>
</dbReference>
<name>A0A6M3ZLN8_9BURK</name>
<reference evidence="2 3" key="1">
    <citation type="journal article" date="2012" name="J. Bacteriol.">
        <title>Genome sequence of the pathogenic Herbaspirillum seropedicae strain Os34, isolated from rice roots.</title>
        <authorList>
            <person name="Ye W."/>
            <person name="Ye S."/>
            <person name="Liu J."/>
            <person name="Chang S."/>
            <person name="Chen M."/>
            <person name="Zhu B."/>
            <person name="Guo L."/>
            <person name="An Q."/>
        </authorList>
    </citation>
    <scope>NUCLEOTIDE SEQUENCE [LARGE SCALE GENOMIC DNA]</scope>
    <source>
        <strain evidence="2 3">Os34</strain>
    </source>
</reference>
<sequence length="756" mass="86051">MLLSPPFLPPRSNDLSDAAWHNTLLPDPAAGAGLFPISRDLNWHGGLHIEAPPDANGTEWVHAIADGTIIFSRSATRKNDDTEHPLNYLGWTDDGCIVIRHETDIGEGEAATGIVFYSLYMHLSQVEAALKPGKRIYRKDLLGIAGQSHNSSRKLIHFEIVCDDDNLKKLVGRSDDKLDLSRDGRTDALFGEMYFLLPAGTRLYAKEPPRHQSVPEGETLQVTEEVLIVGLRYAEGDGAPAQRGDLLITTYRPDGERIGQSIRLPEAEYLLYASANKISTAYPEGKRPAPSAIYELLRFGRIVGPDILDPVDVPHWREMELPNGRGWINLNAPDVRKYSDADFPPWQHWHLVKDEESSRSQDSRCSVAAVSGWLDLDGDGEITEQEALAALDDQRVRHRLSRLICRVESEWDASRIEDRWSWLTRSENDVPASLNAKGFEQFKIHAKALCVEHEEFLEAKWRFNPREFLALFRRNRWMSLQELIQTIPRKVTLEKQATNFTWQTVLKKLRDGTTKAGKLKFPAGIYLSLPKLFRKYFFATSPLRAAHFLSQALVETGTFSASSEFGDPRYFRTMYEVITPQECAEDHDNQRSVAWRLRYAYKPDGTKYTREEYQKIRPPQVKKKAGQLGNVQPGDGERFKGRGIIQLTGRANYAQYSHYRGKDFTGDFEEELIGSDIYNALDSAFKYWIAKANPKMNINRYADQGTSKRQLTLVTRSVNGGTTHIDSRAAYLDHLSQFFGDEKYRTELLIKLQREE</sequence>
<dbReference type="Pfam" id="PF01551">
    <property type="entry name" value="Peptidase_M23"/>
    <property type="match status" value="1"/>
</dbReference>
<dbReference type="Proteomes" id="UP000501648">
    <property type="component" value="Chromosome"/>
</dbReference>
<protein>
    <submittedName>
        <fullName evidence="2">Hydroxyethylthiazole kinase</fullName>
    </submittedName>
</protein>
<dbReference type="CDD" id="cd12797">
    <property type="entry name" value="M23_peptidase"/>
    <property type="match status" value="1"/>
</dbReference>
<keyword evidence="2" id="KW-0808">Transferase</keyword>
<gene>
    <name evidence="2" type="ORF">C798_01185</name>
</gene>
<dbReference type="AlphaFoldDB" id="A0A6M3ZLN8"/>
<dbReference type="EMBL" id="CP008956">
    <property type="protein sequence ID" value="QJP98889.1"/>
    <property type="molecule type" value="Genomic_DNA"/>
</dbReference>
<keyword evidence="2" id="KW-0418">Kinase</keyword>
<dbReference type="GO" id="GO:0016301">
    <property type="term" value="F:kinase activity"/>
    <property type="evidence" value="ECO:0007669"/>
    <property type="project" value="UniProtKB-KW"/>
</dbReference>
<dbReference type="RefSeq" id="WP_081584739.1">
    <property type="nucleotide sequence ID" value="NZ_CP008956.1"/>
</dbReference>
<dbReference type="Gene3D" id="1.10.530.10">
    <property type="match status" value="1"/>
</dbReference>
<evidence type="ECO:0000313" key="2">
    <source>
        <dbReference type="EMBL" id="QJP98889.1"/>
    </source>
</evidence>
<feature type="domain" description="M23ase beta-sheet core" evidence="1">
    <location>
        <begin position="44"/>
        <end position="162"/>
    </location>
</feature>
<evidence type="ECO:0000313" key="3">
    <source>
        <dbReference type="Proteomes" id="UP000501648"/>
    </source>
</evidence>
<dbReference type="SUPFAM" id="SSF51261">
    <property type="entry name" value="Duplicated hybrid motif"/>
    <property type="match status" value="1"/>
</dbReference>
<dbReference type="InterPro" id="IPR016047">
    <property type="entry name" value="M23ase_b-sheet_dom"/>
</dbReference>
<dbReference type="SUPFAM" id="SSF53955">
    <property type="entry name" value="Lysozyme-like"/>
    <property type="match status" value="1"/>
</dbReference>
<accession>A0A6M3ZLN8</accession>
<dbReference type="InterPro" id="IPR023346">
    <property type="entry name" value="Lysozyme-like_dom_sf"/>
</dbReference>
<evidence type="ECO:0000259" key="1">
    <source>
        <dbReference type="Pfam" id="PF01551"/>
    </source>
</evidence>
<organism evidence="2 3">
    <name type="scientific">Herbaspirillum rubrisubalbicans Os34</name>
    <dbReference type="NCBI Taxonomy" id="1235827"/>
    <lineage>
        <taxon>Bacteria</taxon>
        <taxon>Pseudomonadati</taxon>
        <taxon>Pseudomonadota</taxon>
        <taxon>Betaproteobacteria</taxon>
        <taxon>Burkholderiales</taxon>
        <taxon>Oxalobacteraceae</taxon>
        <taxon>Herbaspirillum</taxon>
    </lineage>
</organism>